<keyword evidence="2" id="KW-1185">Reference proteome</keyword>
<dbReference type="AlphaFoldDB" id="A0A840DF81"/>
<evidence type="ECO:0000313" key="1">
    <source>
        <dbReference type="EMBL" id="MBB4072071.1"/>
    </source>
</evidence>
<comment type="caution">
    <text evidence="1">The sequence shown here is derived from an EMBL/GenBank/DDBJ whole genome shotgun (WGS) entry which is preliminary data.</text>
</comment>
<dbReference type="RefSeq" id="WP_183304990.1">
    <property type="nucleotide sequence ID" value="NZ_JACIFD010000014.1"/>
</dbReference>
<gene>
    <name evidence="1" type="ORF">F5897_001394</name>
</gene>
<reference evidence="1" key="1">
    <citation type="submission" date="2020-08" db="EMBL/GenBank/DDBJ databases">
        <title>Sequencing the genomes of 1000 actinobacteria strains.</title>
        <authorList>
            <person name="Klenk H.-P."/>
        </authorList>
    </citation>
    <scope>NUCLEOTIDE SEQUENCE [LARGE SCALE GENOMIC DNA]</scope>
    <source>
        <strain evidence="1">DSM 27064</strain>
    </source>
</reference>
<evidence type="ECO:0000313" key="2">
    <source>
        <dbReference type="Proteomes" id="UP000571183"/>
    </source>
</evidence>
<dbReference type="Proteomes" id="UP000571183">
    <property type="component" value="Unassembled WGS sequence"/>
</dbReference>
<sequence length="92" mass="10491">MTDYHKLHHQREMVGAATLILTAVARLKTRFSYESALNRKRLGFLPAHRMVELAQTVYDIAQEISSHALALKTAAEAEMQRLETPNQLEEND</sequence>
<accession>A0A840DF81</accession>
<organism evidence="1 2">
    <name type="scientific">Canibacter oris</name>
    <dbReference type="NCBI Taxonomy" id="1365628"/>
    <lineage>
        <taxon>Bacteria</taxon>
        <taxon>Bacillati</taxon>
        <taxon>Actinomycetota</taxon>
        <taxon>Actinomycetes</taxon>
        <taxon>Micrococcales</taxon>
        <taxon>Microbacteriaceae</taxon>
        <taxon>Canibacter</taxon>
    </lineage>
</organism>
<dbReference type="EMBL" id="JACIFD010000014">
    <property type="protein sequence ID" value="MBB4072071.1"/>
    <property type="molecule type" value="Genomic_DNA"/>
</dbReference>
<protein>
    <submittedName>
        <fullName evidence="1">Uncharacterized protein</fullName>
    </submittedName>
</protein>
<name>A0A840DF81_9MICO</name>
<proteinExistence type="predicted"/>